<protein>
    <submittedName>
        <fullName evidence="1">Glycerol-3-phosphate responsive antiterminator</fullName>
    </submittedName>
</protein>
<dbReference type="OrthoDB" id="9799580at2"/>
<dbReference type="RefSeq" id="WP_106009372.1">
    <property type="nucleotide sequence ID" value="NZ_JALCPJ010000002.1"/>
</dbReference>
<dbReference type="GO" id="GO:0006355">
    <property type="term" value="P:regulation of DNA-templated transcription"/>
    <property type="evidence" value="ECO:0007669"/>
    <property type="project" value="InterPro"/>
</dbReference>
<dbReference type="InterPro" id="IPR013785">
    <property type="entry name" value="Aldolase_TIM"/>
</dbReference>
<dbReference type="InterPro" id="IPR006699">
    <property type="entry name" value="GlpP"/>
</dbReference>
<dbReference type="AlphaFoldDB" id="A0A2T0BMV5"/>
<dbReference type="PANTHER" id="PTHR35787:SF1">
    <property type="entry name" value="GLYCEROL UPTAKE OPERON ANTITERMINATOR REGULATORY PROTEIN"/>
    <property type="match status" value="1"/>
</dbReference>
<dbReference type="Proteomes" id="UP000237798">
    <property type="component" value="Unassembled WGS sequence"/>
</dbReference>
<dbReference type="GO" id="GO:0006071">
    <property type="term" value="P:glycerol metabolic process"/>
    <property type="evidence" value="ECO:0007669"/>
    <property type="project" value="InterPro"/>
</dbReference>
<accession>A0A2T0BMV5</accession>
<dbReference type="EMBL" id="PVXP01000021">
    <property type="protein sequence ID" value="PRR85214.1"/>
    <property type="molecule type" value="Genomic_DNA"/>
</dbReference>
<name>A0A2T0BMV5_9CLOT</name>
<evidence type="ECO:0000313" key="1">
    <source>
        <dbReference type="EMBL" id="PRR85214.1"/>
    </source>
</evidence>
<dbReference type="PIRSF" id="PIRSF016897">
    <property type="entry name" value="GlpP"/>
    <property type="match status" value="1"/>
</dbReference>
<sequence>MLKFKEELIGNPIIAAVRNDEDLKLAALSRAVIVFVLYGDIMSITQICSRLRDNNKLAFVHVDLIDGLKGDLAGIRYIKQFAKPDGIISTKSSSIKYGNQLDLVTIQRVFILDSLSLKTGIKNIHENNPDALEVLPGIASRIIGDFEKKMKIPIIAGGLIKEKKDVMNCLSTGAIAISTTTRKLWDL</sequence>
<proteinExistence type="predicted"/>
<dbReference type="SUPFAM" id="SSF110391">
    <property type="entry name" value="GlpP-like"/>
    <property type="match status" value="1"/>
</dbReference>
<reference evidence="1 2" key="1">
    <citation type="submission" date="2018-03" db="EMBL/GenBank/DDBJ databases">
        <title>Genome sequence of Clostridium luticellarii DSM 29923.</title>
        <authorList>
            <person name="Poehlein A."/>
            <person name="Daniel R."/>
        </authorList>
    </citation>
    <scope>NUCLEOTIDE SEQUENCE [LARGE SCALE GENOMIC DNA]</scope>
    <source>
        <strain evidence="1 2">DSM 29923</strain>
    </source>
</reference>
<dbReference type="PANTHER" id="PTHR35787">
    <property type="entry name" value="GLYCEROL UPTAKE OPERON ANTITERMINATOR REGULATORY PROTEIN"/>
    <property type="match status" value="1"/>
</dbReference>
<comment type="caution">
    <text evidence="1">The sequence shown here is derived from an EMBL/GenBank/DDBJ whole genome shotgun (WGS) entry which is preliminary data.</text>
</comment>
<dbReference type="Gene3D" id="3.20.20.70">
    <property type="entry name" value="Aldolase class I"/>
    <property type="match status" value="1"/>
</dbReference>
<evidence type="ECO:0000313" key="2">
    <source>
        <dbReference type="Proteomes" id="UP000237798"/>
    </source>
</evidence>
<keyword evidence="2" id="KW-1185">Reference proteome</keyword>
<gene>
    <name evidence="1" type="ORF">CLLU_17700</name>
</gene>
<organism evidence="1 2">
    <name type="scientific">Clostridium luticellarii</name>
    <dbReference type="NCBI Taxonomy" id="1691940"/>
    <lineage>
        <taxon>Bacteria</taxon>
        <taxon>Bacillati</taxon>
        <taxon>Bacillota</taxon>
        <taxon>Clostridia</taxon>
        <taxon>Eubacteriales</taxon>
        <taxon>Clostridiaceae</taxon>
        <taxon>Clostridium</taxon>
    </lineage>
</organism>
<dbReference type="Pfam" id="PF04309">
    <property type="entry name" value="G3P_antiterm"/>
    <property type="match status" value="1"/>
</dbReference>